<dbReference type="Pfam" id="PF00439">
    <property type="entry name" value="Bromodomain"/>
    <property type="match status" value="1"/>
</dbReference>
<dbReference type="Proteomes" id="UP000011082">
    <property type="component" value="Unassembled WGS sequence"/>
</dbReference>
<dbReference type="GO" id="GO:0006367">
    <property type="term" value="P:transcription initiation at RNA polymerase II promoter"/>
    <property type="evidence" value="ECO:0007669"/>
    <property type="project" value="TreeGrafter"/>
</dbReference>
<dbReference type="EMBL" id="JH370137">
    <property type="protein sequence ID" value="ELA41886.1"/>
    <property type="molecule type" value="Genomic_DNA"/>
</dbReference>
<keyword evidence="1 2" id="KW-0103">Bromodomain</keyword>
<dbReference type="GO" id="GO:0005669">
    <property type="term" value="C:transcription factor TFIID complex"/>
    <property type="evidence" value="ECO:0007669"/>
    <property type="project" value="InterPro"/>
</dbReference>
<organism evidence="5 6">
    <name type="scientific">Vittaforma corneae (strain ATCC 50505)</name>
    <name type="common">Microsporidian parasite</name>
    <name type="synonym">Nosema corneum</name>
    <dbReference type="NCBI Taxonomy" id="993615"/>
    <lineage>
        <taxon>Eukaryota</taxon>
        <taxon>Fungi</taxon>
        <taxon>Fungi incertae sedis</taxon>
        <taxon>Microsporidia</taxon>
        <taxon>Nosematidae</taxon>
        <taxon>Vittaforma</taxon>
    </lineage>
</organism>
<dbReference type="InterPro" id="IPR001487">
    <property type="entry name" value="Bromodomain"/>
</dbReference>
<dbReference type="InterPro" id="IPR057991">
    <property type="entry name" value="TPR_TAF2_C"/>
</dbReference>
<dbReference type="CDD" id="cd04369">
    <property type="entry name" value="Bromodomain"/>
    <property type="match status" value="1"/>
</dbReference>
<dbReference type="PANTHER" id="PTHR15137">
    <property type="entry name" value="TRANSCRIPTION INITIATION FACTOR TFIID"/>
    <property type="match status" value="1"/>
</dbReference>
<dbReference type="InParanoid" id="L2GM15"/>
<dbReference type="Gene3D" id="1.20.920.10">
    <property type="entry name" value="Bromodomain-like"/>
    <property type="match status" value="1"/>
</dbReference>
<dbReference type="InterPro" id="IPR037813">
    <property type="entry name" value="TAF2"/>
</dbReference>
<dbReference type="InterPro" id="IPR036427">
    <property type="entry name" value="Bromodomain-like_sf"/>
</dbReference>
<dbReference type="VEuPathDB" id="MicrosporidiaDB:VICG_01070"/>
<sequence>MKVTHQKNVYYLDLNKNLYRGYVETSLSRESHEKYITYKSSHLEIEEVILLETSEPMEIEHYNTKHTKDKAKNAKLGAKIKIRKNPNIYGATSKHSADLSILNPNANLSTRNNDFSCITTLYNNDTSNNSTVMDTSDMVAVNNDAGELAFFDAKAFIHDAFRIKIPENCLDSNIKVRIVFKPSPDNPAILWYRPVSNKDKHKEVVACNFYNNSSSAAPYIDTITNVDLYYVIPNIEEVKVVSSGSFKSIKEEDKMIIYLYSAFSHPKYFMFAVGTYNQSDIFNDNDQRKMLIPYIMTAEGISTDHSEVQNDLQALIKYIEGFTKTQELSTCNIVFSLIDVENLVAKNMVVLKYTYLPSQRDIEMAYFLKKILSESLCQQVYHFLNWSAYDSWIYFGFSGYLSDYCIRYLLGNNEFLYNYFEDKQFVVNEDVHEYPLFYTFRKESEVHSEFFRKKARLVFHSMEANLSFAFLQKISDELIELRSVAKDSGSASSNSSNANSNIDVPTSNNSINNGANDSSNTHSIWAISNAEISSHTTFQDLKRCFTPRFIKIVKDATGKDLRSFFDFYVFRPGLMRVKLQFQINKKKNSVKVNASYTSTSLLPGANKRLLGNVDIKSVELEGGFDHSIAFGNENVFYYHTRTKKKKKDDEEETMPLLYIRVDPKRLNIFEYTVEQPDYMHIEQLQDKSVIGQLEAIYNLGTKPSLSSCEALERLLDNFHIFYKIRAKIAYILRSIKIEDYDGLQRIIQYFIRTYCVPNSTILKSNEFGLISYFIQKHLVDSISQINFKEECVISNSKIVLAFLENILKFNDNSLSQFEDSWYVANAINLFCIHTCFLMCYNSPASESERVINSIAFSSGNDVDFGDVVGHIDSTFHKNINYTANYAYDTIRTNFNEAEVANMNTSINKSDKNNANCEQLLSRCISELERFRISDMVFPSNNNIITKICILSYIRLAFYNKVSIKRSTLENLCRYPNLHSVRFVAIEGLILLFSDALPFVLSLALEETSFVAKSILGIILRIMLLNLRVHLLDTNEYEVNLTERLRVCLSKCTETLYSIYKHHPFHVGIADLVQKMFSMIEGKFLILSDYSEYIISKYDYARENDNRLSILKMPSATKRIRISNFQELRIAAFEESYTLRLPRIKNFRSKTIKDSVPLFKCLKIRLTPPRYLVKHTNEYIIRFKIKKTKIRVKKSDIALMLINKYRENKGSEKIDECISKSKPTGFFQWDPLTSDQILEVVHTHKMPADGQDEIATNLTYVQVFQEVEKSLIFVLSYNLVVSKMYQTAKSLYSYIEYVFLNNAFIKEKIRPMTEESRRICGGFLERLKDNPSYAAFCYPVDTTELKNYADIVRHPVSFHDIEANLSVYQSIDAFIISLERICSNCLKYNDSRSVIAGMAQQLQKEIDSFKKEQTSIFESPLINSVDVIRNIIASFNIEHLFDSTIQNIAEIRSWGDLENELNRLKKKYSRTSHNGKLITSSIRLIKEQLKNWFLYDGVRVLMMPE</sequence>
<dbReference type="RefSeq" id="XP_007604516.1">
    <property type="nucleotide sequence ID" value="XM_007604454.1"/>
</dbReference>
<dbReference type="GO" id="GO:0000976">
    <property type="term" value="F:transcription cis-regulatory region binding"/>
    <property type="evidence" value="ECO:0007669"/>
    <property type="project" value="TreeGrafter"/>
</dbReference>
<evidence type="ECO:0000256" key="3">
    <source>
        <dbReference type="SAM" id="MobiDB-lite"/>
    </source>
</evidence>
<evidence type="ECO:0000313" key="6">
    <source>
        <dbReference type="Proteomes" id="UP000011082"/>
    </source>
</evidence>
<evidence type="ECO:0000259" key="4">
    <source>
        <dbReference type="PROSITE" id="PS50014"/>
    </source>
</evidence>
<accession>L2GM15</accession>
<dbReference type="GO" id="GO:0006325">
    <property type="term" value="P:chromatin organization"/>
    <property type="evidence" value="ECO:0007669"/>
    <property type="project" value="UniProtKB-ARBA"/>
</dbReference>
<dbReference type="Pfam" id="PF25577">
    <property type="entry name" value="TPR_TAF2_C"/>
    <property type="match status" value="1"/>
</dbReference>
<reference evidence="6" key="1">
    <citation type="submission" date="2011-05" db="EMBL/GenBank/DDBJ databases">
        <title>The genome sequence of Vittaforma corneae strain ATCC 50505.</title>
        <authorList>
            <consortium name="The Broad Institute Genome Sequencing Platform"/>
            <person name="Cuomo C."/>
            <person name="Didier E."/>
            <person name="Bowers L."/>
            <person name="Young S.K."/>
            <person name="Zeng Q."/>
            <person name="Gargeya S."/>
            <person name="Fitzgerald M."/>
            <person name="Haas B."/>
            <person name="Abouelleil A."/>
            <person name="Alvarado L."/>
            <person name="Arachchi H.M."/>
            <person name="Berlin A."/>
            <person name="Chapman S.B."/>
            <person name="Gearin G."/>
            <person name="Goldberg J."/>
            <person name="Griggs A."/>
            <person name="Gujja S."/>
            <person name="Hansen M."/>
            <person name="Heiman D."/>
            <person name="Howarth C."/>
            <person name="Larimer J."/>
            <person name="Lui A."/>
            <person name="MacDonald P.J.P."/>
            <person name="McCowen C."/>
            <person name="Montmayeur A."/>
            <person name="Murphy C."/>
            <person name="Neiman D."/>
            <person name="Pearson M."/>
            <person name="Priest M."/>
            <person name="Roberts A."/>
            <person name="Saif S."/>
            <person name="Shea T."/>
            <person name="Sisk P."/>
            <person name="Stolte C."/>
            <person name="Sykes S."/>
            <person name="Wortman J."/>
            <person name="Nusbaum C."/>
            <person name="Birren B."/>
        </authorList>
    </citation>
    <scope>NUCLEOTIDE SEQUENCE [LARGE SCALE GENOMIC DNA]</scope>
    <source>
        <strain evidence="6">ATCC 50505</strain>
    </source>
</reference>
<protein>
    <recommendedName>
        <fullName evidence="4">Bromo domain-containing protein</fullName>
    </recommendedName>
</protein>
<dbReference type="STRING" id="993615.L2GM15"/>
<feature type="domain" description="Bromo" evidence="4">
    <location>
        <begin position="1327"/>
        <end position="1395"/>
    </location>
</feature>
<dbReference type="PANTHER" id="PTHR15137:SF9">
    <property type="entry name" value="TRANSCRIPTION INITIATION FACTOR TFIID SUBUNIT 2"/>
    <property type="match status" value="1"/>
</dbReference>
<dbReference type="GO" id="GO:0016251">
    <property type="term" value="F:RNA polymerase II general transcription initiation factor activity"/>
    <property type="evidence" value="ECO:0007669"/>
    <property type="project" value="TreeGrafter"/>
</dbReference>
<dbReference type="SMART" id="SM00297">
    <property type="entry name" value="BROMO"/>
    <property type="match status" value="1"/>
</dbReference>
<dbReference type="GO" id="GO:0003682">
    <property type="term" value="F:chromatin binding"/>
    <property type="evidence" value="ECO:0007669"/>
    <property type="project" value="TreeGrafter"/>
</dbReference>
<name>L2GM15_VITCO</name>
<dbReference type="GeneID" id="19881781"/>
<evidence type="ECO:0000256" key="1">
    <source>
        <dbReference type="ARBA" id="ARBA00023117"/>
    </source>
</evidence>
<dbReference type="HOGENOM" id="CLU_005180_0_0_1"/>
<dbReference type="OrthoDB" id="308861at2759"/>
<feature type="compositionally biased region" description="Polar residues" evidence="3">
    <location>
        <begin position="502"/>
        <end position="515"/>
    </location>
</feature>
<evidence type="ECO:0000256" key="2">
    <source>
        <dbReference type="PROSITE-ProRule" id="PRU00035"/>
    </source>
</evidence>
<proteinExistence type="predicted"/>
<gene>
    <name evidence="5" type="ORF">VICG_01070</name>
</gene>
<feature type="compositionally biased region" description="Low complexity" evidence="3">
    <location>
        <begin position="490"/>
        <end position="501"/>
    </location>
</feature>
<dbReference type="SUPFAM" id="SSF47370">
    <property type="entry name" value="Bromodomain"/>
    <property type="match status" value="1"/>
</dbReference>
<keyword evidence="6" id="KW-1185">Reference proteome</keyword>
<feature type="region of interest" description="Disordered" evidence="3">
    <location>
        <begin position="487"/>
        <end position="515"/>
    </location>
</feature>
<evidence type="ECO:0000313" key="5">
    <source>
        <dbReference type="EMBL" id="ELA41886.1"/>
    </source>
</evidence>
<dbReference type="PROSITE" id="PS50014">
    <property type="entry name" value="BROMODOMAIN_2"/>
    <property type="match status" value="1"/>
</dbReference>